<keyword evidence="1" id="KW-0472">Membrane</keyword>
<evidence type="ECO:0000256" key="1">
    <source>
        <dbReference type="SAM" id="Phobius"/>
    </source>
</evidence>
<keyword evidence="1" id="KW-0812">Transmembrane</keyword>
<dbReference type="InterPro" id="IPR055789">
    <property type="entry name" value="DUF7365"/>
</dbReference>
<evidence type="ECO:0000313" key="3">
    <source>
        <dbReference type="EMBL" id="DAD76021.1"/>
    </source>
</evidence>
<protein>
    <recommendedName>
        <fullName evidence="2">DUF7365 domain-containing protein</fullName>
    </recommendedName>
</protein>
<feature type="transmembrane region" description="Helical" evidence="1">
    <location>
        <begin position="12"/>
        <end position="29"/>
    </location>
</feature>
<feature type="domain" description="DUF7365" evidence="2">
    <location>
        <begin position="10"/>
        <end position="93"/>
    </location>
</feature>
<organism evidence="3">
    <name type="scientific">Siphoviridae sp. ctzu221</name>
    <dbReference type="NCBI Taxonomy" id="2826534"/>
    <lineage>
        <taxon>Viruses</taxon>
        <taxon>Duplodnaviria</taxon>
        <taxon>Heunggongvirae</taxon>
        <taxon>Uroviricota</taxon>
        <taxon>Caudoviricetes</taxon>
    </lineage>
</organism>
<dbReference type="EMBL" id="BK014794">
    <property type="protein sequence ID" value="DAD76021.1"/>
    <property type="molecule type" value="Genomic_DNA"/>
</dbReference>
<keyword evidence="1" id="KW-1133">Transmembrane helix</keyword>
<sequence length="93" mass="10708">MPGSTSISSEVLGYIIGVLIPVAGLYLNNKSKITEQEHRMTMIEAGQNYIQKLSEQNSRRLDEHDEQNKITYQLVEQIKAMKEDMIEIKQKLK</sequence>
<accession>A0A8S5M139</accession>
<reference evidence="3" key="1">
    <citation type="journal article" date="2021" name="Proc. Natl. Acad. Sci. U.S.A.">
        <title>A Catalog of Tens of Thousands of Viruses from Human Metagenomes Reveals Hidden Associations with Chronic Diseases.</title>
        <authorList>
            <person name="Tisza M.J."/>
            <person name="Buck C.B."/>
        </authorList>
    </citation>
    <scope>NUCLEOTIDE SEQUENCE</scope>
    <source>
        <strain evidence="3">Ctzu221</strain>
    </source>
</reference>
<dbReference type="Pfam" id="PF24073">
    <property type="entry name" value="DUF7365"/>
    <property type="match status" value="1"/>
</dbReference>
<name>A0A8S5M139_9CAUD</name>
<proteinExistence type="predicted"/>
<evidence type="ECO:0000259" key="2">
    <source>
        <dbReference type="Pfam" id="PF24073"/>
    </source>
</evidence>